<name>G3IPS7_CRIGR</name>
<proteinExistence type="predicted"/>
<evidence type="ECO:0000313" key="1">
    <source>
        <dbReference type="EMBL" id="EGV91343.1"/>
    </source>
</evidence>
<dbReference type="EMBL" id="JH014638">
    <property type="protein sequence ID" value="EGV91343.1"/>
    <property type="molecule type" value="Genomic_DNA"/>
</dbReference>
<dbReference type="InParanoid" id="G3IPS7"/>
<gene>
    <name evidence="1" type="ORF">I79_026004</name>
</gene>
<protein>
    <submittedName>
        <fullName evidence="1">Uncharacterized protein</fullName>
    </submittedName>
</protein>
<dbReference type="AlphaFoldDB" id="G3IPS7"/>
<sequence length="76" mass="8183">MEVELGEAEEEMEGPGRQWSKPLVTVPVIVQEPAWNFSQRVLVVSVEADVSPLSARQCCSAGHCPSSMTEKPSSPG</sequence>
<reference evidence="2" key="1">
    <citation type="journal article" date="2011" name="Nat. Biotechnol.">
        <title>The genomic sequence of the Chinese hamster ovary (CHO)-K1 cell line.</title>
        <authorList>
            <person name="Xu X."/>
            <person name="Nagarajan H."/>
            <person name="Lewis N.E."/>
            <person name="Pan S."/>
            <person name="Cai Z."/>
            <person name="Liu X."/>
            <person name="Chen W."/>
            <person name="Xie M."/>
            <person name="Wang W."/>
            <person name="Hammond S."/>
            <person name="Andersen M.R."/>
            <person name="Neff N."/>
            <person name="Passarelli B."/>
            <person name="Koh W."/>
            <person name="Fan H.C."/>
            <person name="Wang J."/>
            <person name="Gui Y."/>
            <person name="Lee K.H."/>
            <person name="Betenbaugh M.J."/>
            <person name="Quake S.R."/>
            <person name="Famili I."/>
            <person name="Palsson B.O."/>
            <person name="Wang J."/>
        </authorList>
    </citation>
    <scope>NUCLEOTIDE SEQUENCE [LARGE SCALE GENOMIC DNA]</scope>
    <source>
        <strain evidence="2">CHO K1 cell line</strain>
    </source>
</reference>
<dbReference type="Proteomes" id="UP000001075">
    <property type="component" value="Unassembled WGS sequence"/>
</dbReference>
<evidence type="ECO:0000313" key="2">
    <source>
        <dbReference type="Proteomes" id="UP000001075"/>
    </source>
</evidence>
<accession>G3IPS7</accession>
<organism evidence="1 2">
    <name type="scientific">Cricetulus griseus</name>
    <name type="common">Chinese hamster</name>
    <name type="synonym">Cricetulus barabensis griseus</name>
    <dbReference type="NCBI Taxonomy" id="10029"/>
    <lineage>
        <taxon>Eukaryota</taxon>
        <taxon>Metazoa</taxon>
        <taxon>Chordata</taxon>
        <taxon>Craniata</taxon>
        <taxon>Vertebrata</taxon>
        <taxon>Euteleostomi</taxon>
        <taxon>Mammalia</taxon>
        <taxon>Eutheria</taxon>
        <taxon>Euarchontoglires</taxon>
        <taxon>Glires</taxon>
        <taxon>Rodentia</taxon>
        <taxon>Myomorpha</taxon>
        <taxon>Muroidea</taxon>
        <taxon>Cricetidae</taxon>
        <taxon>Cricetinae</taxon>
        <taxon>Cricetulus</taxon>
    </lineage>
</organism>